<comment type="caution">
    <text evidence="2">The sequence shown here is derived from an EMBL/GenBank/DDBJ whole genome shotgun (WGS) entry which is preliminary data.</text>
</comment>
<gene>
    <name evidence="2" type="ORF">H1011_01565</name>
</gene>
<evidence type="ECO:0000313" key="2">
    <source>
        <dbReference type="EMBL" id="HIJ99495.1"/>
    </source>
</evidence>
<evidence type="ECO:0000256" key="1">
    <source>
        <dbReference type="SAM" id="Phobius"/>
    </source>
</evidence>
<proteinExistence type="predicted"/>
<accession>A0A832XHI5</accession>
<feature type="transmembrane region" description="Helical" evidence="1">
    <location>
        <begin position="7"/>
        <end position="28"/>
    </location>
</feature>
<keyword evidence="1" id="KW-0472">Membrane</keyword>
<dbReference type="AlphaFoldDB" id="A0A832XHI5"/>
<keyword evidence="1" id="KW-0812">Transmembrane</keyword>
<dbReference type="Proteomes" id="UP000604391">
    <property type="component" value="Unassembled WGS sequence"/>
</dbReference>
<feature type="transmembrane region" description="Helical" evidence="1">
    <location>
        <begin position="34"/>
        <end position="60"/>
    </location>
</feature>
<reference evidence="2 3" key="1">
    <citation type="journal article" name="Nat. Commun.">
        <title>Undinarchaeota illuminate DPANN phylogeny and the impact of gene transfer on archaeal evolution.</title>
        <authorList>
            <person name="Dombrowski N."/>
            <person name="Williams T.A."/>
            <person name="Sun J."/>
            <person name="Woodcroft B.J."/>
            <person name="Lee J.H."/>
            <person name="Minh B.Q."/>
            <person name="Rinke C."/>
            <person name="Spang A."/>
        </authorList>
    </citation>
    <scope>NUCLEOTIDE SEQUENCE [LARGE SCALE GENOMIC DNA]</scope>
    <source>
        <strain evidence="2">MAG_bin17</strain>
    </source>
</reference>
<organism evidence="2 3">
    <name type="scientific">Candidatus Undinarchaeum marinum</name>
    <dbReference type="NCBI Taxonomy" id="2756141"/>
    <lineage>
        <taxon>Archaea</taxon>
        <taxon>Candidatus Undinarchaeota</taxon>
        <taxon>Candidatus Undinarchaeia</taxon>
        <taxon>Candidatus Undinarchaeales</taxon>
        <taxon>Candidatus Undinarchaeaceae</taxon>
        <taxon>Candidatus Undinarchaeum</taxon>
    </lineage>
</organism>
<dbReference type="EMBL" id="DVAD01000009">
    <property type="protein sequence ID" value="HIJ99495.1"/>
    <property type="molecule type" value="Genomic_DNA"/>
</dbReference>
<protein>
    <submittedName>
        <fullName evidence="2">Uncharacterized protein</fullName>
    </submittedName>
</protein>
<keyword evidence="1" id="KW-1133">Transmembrane helix</keyword>
<name>A0A832XHI5_9ARCH</name>
<keyword evidence="3" id="KW-1185">Reference proteome</keyword>
<evidence type="ECO:0000313" key="3">
    <source>
        <dbReference type="Proteomes" id="UP000604391"/>
    </source>
</evidence>
<sequence>MAARDKLFGAALSLASLGLGTAYFYALFGPGGYALWAMSIAVSALVVLFLLIFAWAGWVIMTSPTVEELEEKK</sequence>